<comment type="caution">
    <text evidence="2">The sequence shown here is derived from an EMBL/GenBank/DDBJ whole genome shotgun (WGS) entry which is preliminary data.</text>
</comment>
<sequence length="90" mass="10518">MCFNSTRDLAARLQKCMEEGTKPSAVEDGGSFLEPERTETGKHAKIHFPDLHVTNKRRINYRKKRGKHRIHRLKSNCFTNKLIAQRPDDR</sequence>
<dbReference type="EMBL" id="JANPWB010000012">
    <property type="protein sequence ID" value="KAJ1120028.1"/>
    <property type="molecule type" value="Genomic_DNA"/>
</dbReference>
<name>A0AAV7P2Z9_PLEWA</name>
<feature type="region of interest" description="Disordered" evidence="1">
    <location>
        <begin position="21"/>
        <end position="45"/>
    </location>
</feature>
<protein>
    <submittedName>
        <fullName evidence="2">Uncharacterized protein</fullName>
    </submittedName>
</protein>
<dbReference type="AlphaFoldDB" id="A0AAV7P2Z9"/>
<gene>
    <name evidence="2" type="ORF">NDU88_008211</name>
</gene>
<dbReference type="Proteomes" id="UP001066276">
    <property type="component" value="Chromosome 8"/>
</dbReference>
<evidence type="ECO:0000256" key="1">
    <source>
        <dbReference type="SAM" id="MobiDB-lite"/>
    </source>
</evidence>
<evidence type="ECO:0000313" key="3">
    <source>
        <dbReference type="Proteomes" id="UP001066276"/>
    </source>
</evidence>
<organism evidence="2 3">
    <name type="scientific">Pleurodeles waltl</name>
    <name type="common">Iberian ribbed newt</name>
    <dbReference type="NCBI Taxonomy" id="8319"/>
    <lineage>
        <taxon>Eukaryota</taxon>
        <taxon>Metazoa</taxon>
        <taxon>Chordata</taxon>
        <taxon>Craniata</taxon>
        <taxon>Vertebrata</taxon>
        <taxon>Euteleostomi</taxon>
        <taxon>Amphibia</taxon>
        <taxon>Batrachia</taxon>
        <taxon>Caudata</taxon>
        <taxon>Salamandroidea</taxon>
        <taxon>Salamandridae</taxon>
        <taxon>Pleurodelinae</taxon>
        <taxon>Pleurodeles</taxon>
    </lineage>
</organism>
<feature type="compositionally biased region" description="Basic and acidic residues" evidence="1">
    <location>
        <begin position="34"/>
        <end position="45"/>
    </location>
</feature>
<accession>A0AAV7P2Z9</accession>
<evidence type="ECO:0000313" key="2">
    <source>
        <dbReference type="EMBL" id="KAJ1120028.1"/>
    </source>
</evidence>
<proteinExistence type="predicted"/>
<keyword evidence="3" id="KW-1185">Reference proteome</keyword>
<reference evidence="2" key="1">
    <citation type="journal article" date="2022" name="bioRxiv">
        <title>Sequencing and chromosome-scale assembly of the giantPleurodeles waltlgenome.</title>
        <authorList>
            <person name="Brown T."/>
            <person name="Elewa A."/>
            <person name="Iarovenko S."/>
            <person name="Subramanian E."/>
            <person name="Araus A.J."/>
            <person name="Petzold A."/>
            <person name="Susuki M."/>
            <person name="Suzuki K.-i.T."/>
            <person name="Hayashi T."/>
            <person name="Toyoda A."/>
            <person name="Oliveira C."/>
            <person name="Osipova E."/>
            <person name="Leigh N.D."/>
            <person name="Simon A."/>
            <person name="Yun M.H."/>
        </authorList>
    </citation>
    <scope>NUCLEOTIDE SEQUENCE</scope>
    <source>
        <strain evidence="2">20211129_DDA</strain>
        <tissue evidence="2">Liver</tissue>
    </source>
</reference>